<evidence type="ECO:0000256" key="8">
    <source>
        <dbReference type="ARBA" id="ARBA00023237"/>
    </source>
</evidence>
<keyword evidence="5" id="KW-0812">Transmembrane</keyword>
<keyword evidence="3" id="KW-0813">Transport</keyword>
<dbReference type="GO" id="GO:0008320">
    <property type="term" value="F:protein transmembrane transporter activity"/>
    <property type="evidence" value="ECO:0007669"/>
    <property type="project" value="TreeGrafter"/>
</dbReference>
<evidence type="ECO:0000256" key="5">
    <source>
        <dbReference type="ARBA" id="ARBA00022692"/>
    </source>
</evidence>
<keyword evidence="8" id="KW-0998">Cell outer membrane</keyword>
<evidence type="ECO:0000256" key="2">
    <source>
        <dbReference type="ARBA" id="ARBA00009055"/>
    </source>
</evidence>
<keyword evidence="6" id="KW-0653">Protein transport</keyword>
<comment type="subcellular location">
    <subcellularLocation>
        <location evidence="1">Cell outer membrane</location>
    </subcellularLocation>
</comment>
<dbReference type="Proteomes" id="UP000270834">
    <property type="component" value="Unassembled WGS sequence"/>
</dbReference>
<dbReference type="GO" id="GO:0046819">
    <property type="term" value="P:protein secretion by the type V secretion system"/>
    <property type="evidence" value="ECO:0007669"/>
    <property type="project" value="TreeGrafter"/>
</dbReference>
<evidence type="ECO:0000256" key="1">
    <source>
        <dbReference type="ARBA" id="ARBA00004442"/>
    </source>
</evidence>
<dbReference type="Pfam" id="PF17287">
    <property type="entry name" value="POTRA_3"/>
    <property type="match status" value="1"/>
</dbReference>
<dbReference type="AlphaFoldDB" id="A0A3M5EJ74"/>
<dbReference type="InterPro" id="IPR035251">
    <property type="entry name" value="ShlB_POTRA"/>
</dbReference>
<comment type="caution">
    <text evidence="10">The sequence shown here is derived from an EMBL/GenBank/DDBJ whole genome shotgun (WGS) entry which is preliminary data.</text>
</comment>
<dbReference type="Pfam" id="PF03865">
    <property type="entry name" value="ShlB"/>
    <property type="match status" value="1"/>
</dbReference>
<evidence type="ECO:0000256" key="4">
    <source>
        <dbReference type="ARBA" id="ARBA00022452"/>
    </source>
</evidence>
<dbReference type="EMBL" id="RBSQ01000285">
    <property type="protein sequence ID" value="RMS61363.1"/>
    <property type="molecule type" value="Genomic_DNA"/>
</dbReference>
<dbReference type="InterPro" id="IPR034746">
    <property type="entry name" value="POTRA"/>
</dbReference>
<evidence type="ECO:0000256" key="3">
    <source>
        <dbReference type="ARBA" id="ARBA00022448"/>
    </source>
</evidence>
<gene>
    <name evidence="10" type="ORF">ALP65_03044</name>
</gene>
<sequence length="595" mass="67086">MSDSWKTDFGIFLLTRCSRWANIAPFCISRNEIVALHRLAFIFLCLPLMASAAPFTSPGDRDLIRDRQQRLLDEQRKRLEELQQLPGKGAPAAADASGDDERCFEIRRIELEGAGHLGESARRQLLAPYQGRCLGVGQLNALLKAVTDHYLDRGYVTTRAYLPQQDLASGTLRIIVVEGRLEGLDSSALASPRELAMSFPGRTGELLDLRELEQLVDQLSRLPSRQAQLELVPGSEVGGSRVRLKGERDKPWRVSATRNNDGDVSTGEQQMGLGLDWDSPLGLADQLNLRANRDAVTDRWRHSDSQSLFYTLPWGWWTFTYGYSQSDYRTRNEASGFPFKLDGDSRSHQFRAERVLHRDGVSKTAMSLGLSHQRTNNYVEDTRLEDQSTRITETQLGFNHGRRIGSGFVNLDLGWQQGIGALGAQGRGHPQAGDPHARYDKYSLTLSYLQPFQLWGERFSFDSLATGQRSEDVLFSPQRISLGGNSSVRGFKDQTLTGDSGGYWRNQLRWRRAVEWAPLRPWLQEYGVAFAYDVGVIRHDRYNDGASGRMSGNAIELDARGRYFAASVGFARSLERPSAIERREHPIYFRVDAFF</sequence>
<dbReference type="Gene3D" id="2.40.160.50">
    <property type="entry name" value="membrane protein fhac: a member of the omp85/tpsb transporter family"/>
    <property type="match status" value="1"/>
</dbReference>
<dbReference type="PANTHER" id="PTHR34597:SF3">
    <property type="entry name" value="OUTER MEMBRANE TRANSPORTER CDIB"/>
    <property type="match status" value="1"/>
</dbReference>
<keyword evidence="4" id="KW-1134">Transmembrane beta strand</keyword>
<dbReference type="GO" id="GO:0009279">
    <property type="term" value="C:cell outer membrane"/>
    <property type="evidence" value="ECO:0007669"/>
    <property type="project" value="UniProtKB-SubCell"/>
</dbReference>
<dbReference type="FunFam" id="3.10.20.310:FF:000018">
    <property type="entry name" value="ShlB/FhaC/HecB family hemolysin secretion/activation protein"/>
    <property type="match status" value="1"/>
</dbReference>
<dbReference type="Gene3D" id="3.10.20.310">
    <property type="entry name" value="membrane protein fhac"/>
    <property type="match status" value="1"/>
</dbReference>
<evidence type="ECO:0000259" key="9">
    <source>
        <dbReference type="PROSITE" id="PS51779"/>
    </source>
</evidence>
<dbReference type="PANTHER" id="PTHR34597">
    <property type="entry name" value="SLR1661 PROTEIN"/>
    <property type="match status" value="1"/>
</dbReference>
<evidence type="ECO:0000313" key="10">
    <source>
        <dbReference type="EMBL" id="RMS61363.1"/>
    </source>
</evidence>
<protein>
    <recommendedName>
        <fullName evidence="9">POTRA domain-containing protein</fullName>
    </recommendedName>
</protein>
<evidence type="ECO:0000256" key="7">
    <source>
        <dbReference type="ARBA" id="ARBA00023136"/>
    </source>
</evidence>
<name>A0A3M5EJ74_PSEAI</name>
<dbReference type="GO" id="GO:0098046">
    <property type="term" value="C:type V protein secretion system complex"/>
    <property type="evidence" value="ECO:0007669"/>
    <property type="project" value="TreeGrafter"/>
</dbReference>
<dbReference type="InterPro" id="IPR013686">
    <property type="entry name" value="Polypept-transport_assoc_ShlB"/>
</dbReference>
<evidence type="ECO:0000313" key="11">
    <source>
        <dbReference type="Proteomes" id="UP000270834"/>
    </source>
</evidence>
<dbReference type="PROSITE" id="PS51779">
    <property type="entry name" value="POTRA"/>
    <property type="match status" value="1"/>
</dbReference>
<dbReference type="InterPro" id="IPR005565">
    <property type="entry name" value="Hemolysn_activator_HlyB_C"/>
</dbReference>
<accession>A0A3M5EJ74</accession>
<organism evidence="10 11">
    <name type="scientific">Pseudomonas aeruginosa</name>
    <dbReference type="NCBI Taxonomy" id="287"/>
    <lineage>
        <taxon>Bacteria</taxon>
        <taxon>Pseudomonadati</taxon>
        <taxon>Pseudomonadota</taxon>
        <taxon>Gammaproteobacteria</taxon>
        <taxon>Pseudomonadales</taxon>
        <taxon>Pseudomonadaceae</taxon>
        <taxon>Pseudomonas</taxon>
    </lineage>
</organism>
<proteinExistence type="inferred from homology"/>
<dbReference type="InterPro" id="IPR027282">
    <property type="entry name" value="TPS"/>
</dbReference>
<dbReference type="Pfam" id="PF08479">
    <property type="entry name" value="POTRA_2"/>
    <property type="match status" value="1"/>
</dbReference>
<dbReference type="PIRSF" id="PIRSF029745">
    <property type="entry name" value="FhaC"/>
    <property type="match status" value="1"/>
</dbReference>
<keyword evidence="7" id="KW-0472">Membrane</keyword>
<reference evidence="10 11" key="1">
    <citation type="submission" date="2018-08" db="EMBL/GenBank/DDBJ databases">
        <title>Recombination of ecologically and evolutionarily significant loci maintains genetic cohesion in the Pseudomonas syringae species complex.</title>
        <authorList>
            <person name="Dillon M."/>
            <person name="Thakur S."/>
            <person name="Almeida R.N.D."/>
            <person name="Weir B.S."/>
            <person name="Guttman D.S."/>
        </authorList>
    </citation>
    <scope>NUCLEOTIDE SEQUENCE [LARGE SCALE GENOMIC DNA]</scope>
    <source>
        <strain evidence="10 11">ICMP 7846</strain>
    </source>
</reference>
<dbReference type="InterPro" id="IPR051544">
    <property type="entry name" value="TPS_OM_transporter"/>
</dbReference>
<comment type="similarity">
    <text evidence="2">Belongs to the TPS (TC 1.B.20) family.</text>
</comment>
<feature type="domain" description="POTRA" evidence="9">
    <location>
        <begin position="104"/>
        <end position="179"/>
    </location>
</feature>
<evidence type="ECO:0000256" key="6">
    <source>
        <dbReference type="ARBA" id="ARBA00022927"/>
    </source>
</evidence>